<dbReference type="AlphaFoldDB" id="G7I1Z7"/>
<feature type="domain" description="ABC transmembrane type-1" evidence="6">
    <location>
        <begin position="51"/>
        <end position="329"/>
    </location>
</feature>
<dbReference type="SUPFAM" id="SSF90123">
    <property type="entry name" value="ABC transporter transmembrane region"/>
    <property type="match status" value="1"/>
</dbReference>
<dbReference type="PROSITE" id="PS50929">
    <property type="entry name" value="ABC_TM1F"/>
    <property type="match status" value="1"/>
</dbReference>
<evidence type="ECO:0000259" key="6">
    <source>
        <dbReference type="PROSITE" id="PS50929"/>
    </source>
</evidence>
<keyword evidence="3 5" id="KW-1133">Transmembrane helix</keyword>
<dbReference type="GO" id="GO:0016887">
    <property type="term" value="F:ATP hydrolysis activity"/>
    <property type="evidence" value="ECO:0007669"/>
    <property type="project" value="InterPro"/>
</dbReference>
<evidence type="ECO:0000256" key="5">
    <source>
        <dbReference type="SAM" id="Phobius"/>
    </source>
</evidence>
<dbReference type="Proteomes" id="UP000004840">
    <property type="component" value="Unassembled WGS sequence"/>
</dbReference>
<dbReference type="Gene3D" id="3.40.50.300">
    <property type="entry name" value="P-loop containing nucleotide triphosphate hydrolases"/>
    <property type="match status" value="1"/>
</dbReference>
<feature type="transmembrane region" description="Helical" evidence="5">
    <location>
        <begin position="186"/>
        <end position="205"/>
    </location>
</feature>
<dbReference type="Pfam" id="PF00664">
    <property type="entry name" value="ABC_membrane"/>
    <property type="match status" value="1"/>
</dbReference>
<dbReference type="InterPro" id="IPR036640">
    <property type="entry name" value="ABC1_TM_sf"/>
</dbReference>
<protein>
    <submittedName>
        <fullName evidence="7">ABC transporter, ATPase and permease components</fullName>
    </submittedName>
</protein>
<dbReference type="Pfam" id="PF00005">
    <property type="entry name" value="ABC_tran"/>
    <property type="match status" value="1"/>
</dbReference>
<evidence type="ECO:0000256" key="1">
    <source>
        <dbReference type="ARBA" id="ARBA00004651"/>
    </source>
</evidence>
<dbReference type="PANTHER" id="PTHR43394">
    <property type="entry name" value="ATP-DEPENDENT PERMEASE MDL1, MITOCHONDRIAL"/>
    <property type="match status" value="1"/>
</dbReference>
<evidence type="ECO:0000256" key="4">
    <source>
        <dbReference type="ARBA" id="ARBA00023136"/>
    </source>
</evidence>
<dbReference type="Gene3D" id="1.20.1560.10">
    <property type="entry name" value="ABC transporter type 1, transmembrane domain"/>
    <property type="match status" value="1"/>
</dbReference>
<dbReference type="EMBL" id="CAFW01000105">
    <property type="protein sequence ID" value="CCE56462.1"/>
    <property type="molecule type" value="Genomic_DNA"/>
</dbReference>
<dbReference type="InterPro" id="IPR027417">
    <property type="entry name" value="P-loop_NTPase"/>
</dbReference>
<keyword evidence="4 5" id="KW-0472">Membrane</keyword>
<feature type="transmembrane region" description="Helical" evidence="5">
    <location>
        <begin position="50"/>
        <end position="75"/>
    </location>
</feature>
<dbReference type="PANTHER" id="PTHR43394:SF1">
    <property type="entry name" value="ATP-BINDING CASSETTE SUB-FAMILY B MEMBER 10, MITOCHONDRIAL"/>
    <property type="match status" value="1"/>
</dbReference>
<gene>
    <name evidence="7" type="ORF">CCAS_15115</name>
</gene>
<feature type="transmembrane region" description="Helical" evidence="5">
    <location>
        <begin position="87"/>
        <end position="104"/>
    </location>
</feature>
<evidence type="ECO:0000256" key="2">
    <source>
        <dbReference type="ARBA" id="ARBA00022692"/>
    </source>
</evidence>
<dbReference type="GO" id="GO:0005524">
    <property type="term" value="F:ATP binding"/>
    <property type="evidence" value="ECO:0007669"/>
    <property type="project" value="InterPro"/>
</dbReference>
<evidence type="ECO:0000256" key="3">
    <source>
        <dbReference type="ARBA" id="ARBA00022989"/>
    </source>
</evidence>
<organism evidence="7 8">
    <name type="scientific">Corynebacterium casei UCMA 3821</name>
    <dbReference type="NCBI Taxonomy" id="1110505"/>
    <lineage>
        <taxon>Bacteria</taxon>
        <taxon>Bacillati</taxon>
        <taxon>Actinomycetota</taxon>
        <taxon>Actinomycetes</taxon>
        <taxon>Mycobacteriales</taxon>
        <taxon>Corynebacteriaceae</taxon>
        <taxon>Corynebacterium</taxon>
    </lineage>
</organism>
<reference evidence="7 8" key="1">
    <citation type="journal article" date="2012" name="J. Bacteriol.">
        <title>Genome Sequence of Corynebacterium casei UCMA 3821, Isolated from a Smear-Ripened Cheese.</title>
        <authorList>
            <person name="Monnet C."/>
            <person name="Loux V."/>
            <person name="Bento P."/>
            <person name="Gibrat J.F."/>
            <person name="Straub C."/>
            <person name="Bonnarme P."/>
            <person name="Landaud S."/>
            <person name="Irlinger F."/>
        </authorList>
    </citation>
    <scope>NUCLEOTIDE SEQUENCE [LARGE SCALE GENOMIC DNA]</scope>
    <source>
        <strain evidence="7 8">UCMA 3821</strain>
    </source>
</reference>
<comment type="caution">
    <text evidence="7">The sequence shown here is derived from an EMBL/GenBank/DDBJ whole genome shotgun (WGS) entry which is preliminary data.</text>
</comment>
<dbReference type="RefSeq" id="WP_006823885.1">
    <property type="nucleotide sequence ID" value="NZ_CAFW01000105.1"/>
</dbReference>
<dbReference type="InterPro" id="IPR003439">
    <property type="entry name" value="ABC_transporter-like_ATP-bd"/>
</dbReference>
<evidence type="ECO:0000313" key="8">
    <source>
        <dbReference type="Proteomes" id="UP000004840"/>
    </source>
</evidence>
<dbReference type="InterPro" id="IPR039421">
    <property type="entry name" value="Type_1_exporter"/>
</dbReference>
<proteinExistence type="predicted"/>
<dbReference type="InterPro" id="IPR017871">
    <property type="entry name" value="ABC_transporter-like_CS"/>
</dbReference>
<dbReference type="InterPro" id="IPR011527">
    <property type="entry name" value="ABC1_TM_dom"/>
</dbReference>
<dbReference type="GO" id="GO:0005886">
    <property type="term" value="C:plasma membrane"/>
    <property type="evidence" value="ECO:0007669"/>
    <property type="project" value="UniProtKB-SubCell"/>
</dbReference>
<evidence type="ECO:0000313" key="7">
    <source>
        <dbReference type="EMBL" id="CCE56462.1"/>
    </source>
</evidence>
<dbReference type="GO" id="GO:0015421">
    <property type="term" value="F:ABC-type oligopeptide transporter activity"/>
    <property type="evidence" value="ECO:0007669"/>
    <property type="project" value="TreeGrafter"/>
</dbReference>
<comment type="subcellular location">
    <subcellularLocation>
        <location evidence="1">Cell membrane</location>
        <topology evidence="1">Multi-pass membrane protein</topology>
    </subcellularLocation>
</comment>
<accession>G7I1Z7</accession>
<dbReference type="SUPFAM" id="SSF52540">
    <property type="entry name" value="P-loop containing nucleoside triphosphate hydrolases"/>
    <property type="match status" value="1"/>
</dbReference>
<dbReference type="PROSITE" id="PS00211">
    <property type="entry name" value="ABC_TRANSPORTER_1"/>
    <property type="match status" value="1"/>
</dbReference>
<feature type="transmembrane region" description="Helical" evidence="5">
    <location>
        <begin position="272"/>
        <end position="290"/>
    </location>
</feature>
<keyword evidence="2 5" id="KW-0812">Transmembrane</keyword>
<name>G7I1Z7_9CORY</name>
<feature type="transmembrane region" description="Helical" evidence="5">
    <location>
        <begin position="161"/>
        <end position="180"/>
    </location>
</feature>
<feature type="transmembrane region" description="Helical" evidence="5">
    <location>
        <begin position="302"/>
        <end position="324"/>
    </location>
</feature>
<sequence>MTVPKYSRMRTWAWYLPEDSPPSTYAINATRWDSPARASLSLLGMHSTSVWMTLVCMLLSAPVGAAVSAVIGYATESVFSELTWKSLLVPVLLTILLLWFQWVAESTADAFTGMGAARTTHDLRLGLLQRLLRSRTQGLNPGRLLNTMDEDSNNIGLLKEILNFPVMMLGYVVGAVIVIAPASPVVAIALPGGVALTMVVSYLTAKSLTKVTAVRRANDNVALSLATDAAQGNRVVKGLGAGDIVAQRFADVSSTALDSMLREVRTLTWTTLVRQMVPTVWAIGLVLYAITRTYAGEISTGALMTIVMLVPPALTSTGYSLGFLTQFYARGLASTQRIAELVDDLQPHATPADSTESKKESIATAFNLGEGLTVWQPKTVEGRHRIAEDLELLGSMGALCPPHQVSVLEGTLEDNINPEGTFALEQVHDALNAAACQDIVTRLGGFGANGELPTTGIGEAGLNLSGGQRQRVALARALAYDPQVLVLDEPTTGLDSITLATVARRVAELRPDRRTVVISSSPSWAAVADEVVQR</sequence>